<comment type="caution">
    <text evidence="4">The sequence shown here is derived from an EMBL/GenBank/DDBJ whole genome shotgun (WGS) entry which is preliminary data.</text>
</comment>
<keyword evidence="5" id="KW-1185">Reference proteome</keyword>
<evidence type="ECO:0000256" key="2">
    <source>
        <dbReference type="ARBA" id="ARBA00023002"/>
    </source>
</evidence>
<dbReference type="PANTHER" id="PTHR43669:SF3">
    <property type="entry name" value="ALCOHOL DEHYDROGENASE, PUTATIVE (AFU_ORTHOLOGUE AFUA_3G03445)-RELATED"/>
    <property type="match status" value="1"/>
</dbReference>
<dbReference type="Proteomes" id="UP001183420">
    <property type="component" value="Unassembled WGS sequence"/>
</dbReference>
<evidence type="ECO:0000313" key="5">
    <source>
        <dbReference type="Proteomes" id="UP001183420"/>
    </source>
</evidence>
<evidence type="ECO:0000256" key="3">
    <source>
        <dbReference type="SAM" id="MobiDB-lite"/>
    </source>
</evidence>
<keyword evidence="2" id="KW-0560">Oxidoreductase</keyword>
<dbReference type="Pfam" id="PF00106">
    <property type="entry name" value="adh_short"/>
    <property type="match status" value="1"/>
</dbReference>
<feature type="region of interest" description="Disordered" evidence="3">
    <location>
        <begin position="1"/>
        <end position="20"/>
    </location>
</feature>
<dbReference type="Gene3D" id="3.40.50.720">
    <property type="entry name" value="NAD(P)-binding Rossmann-like Domain"/>
    <property type="match status" value="2"/>
</dbReference>
<dbReference type="PRINTS" id="PR00081">
    <property type="entry name" value="GDHRDH"/>
</dbReference>
<evidence type="ECO:0000313" key="4">
    <source>
        <dbReference type="EMBL" id="MDT0322256.1"/>
    </source>
</evidence>
<reference evidence="5" key="1">
    <citation type="submission" date="2023-07" db="EMBL/GenBank/DDBJ databases">
        <title>30 novel species of actinomycetes from the DSMZ collection.</title>
        <authorList>
            <person name="Nouioui I."/>
        </authorList>
    </citation>
    <scope>NUCLEOTIDE SEQUENCE [LARGE SCALE GENOMIC DNA]</scope>
    <source>
        <strain evidence="5">DSM 44918</strain>
    </source>
</reference>
<dbReference type="EMBL" id="JAVREM010000058">
    <property type="protein sequence ID" value="MDT0322256.1"/>
    <property type="molecule type" value="Genomic_DNA"/>
</dbReference>
<feature type="compositionally biased region" description="Polar residues" evidence="3">
    <location>
        <begin position="1"/>
        <end position="15"/>
    </location>
</feature>
<evidence type="ECO:0000256" key="1">
    <source>
        <dbReference type="ARBA" id="ARBA00006484"/>
    </source>
</evidence>
<dbReference type="InterPro" id="IPR002347">
    <property type="entry name" value="SDR_fam"/>
</dbReference>
<dbReference type="InterPro" id="IPR036291">
    <property type="entry name" value="NAD(P)-bd_dom_sf"/>
</dbReference>
<gene>
    <name evidence="4" type="ORF">RNC47_28425</name>
</gene>
<comment type="similarity">
    <text evidence="1">Belongs to the short-chain dehydrogenases/reductases (SDR) family.</text>
</comment>
<organism evidence="4 5">
    <name type="scientific">Streptomyces millisiae</name>
    <dbReference type="NCBI Taxonomy" id="3075542"/>
    <lineage>
        <taxon>Bacteria</taxon>
        <taxon>Bacillati</taxon>
        <taxon>Actinomycetota</taxon>
        <taxon>Actinomycetes</taxon>
        <taxon>Kitasatosporales</taxon>
        <taxon>Streptomycetaceae</taxon>
        <taxon>Streptomyces</taxon>
    </lineage>
</organism>
<sequence length="147" mass="15364">MTSSLAHTAPSNSARSAAGGPLAGRVAVWTGATSGIGAATARRLSLAVLGRQAVRANCARRPPARCCRWPPTSRTQTPWPRPQATVRSAHGRVDLVVANAAAMLGAPFETTDAAEWDRMIDVNLRALLLTGRAFVDALLTAVPLSRG</sequence>
<protein>
    <submittedName>
        <fullName evidence="4">SDR family NAD(P)-dependent oxidoreductase</fullName>
    </submittedName>
</protein>
<accession>A0ABU2LXC5</accession>
<dbReference type="PANTHER" id="PTHR43669">
    <property type="entry name" value="5-KETO-D-GLUCONATE 5-REDUCTASE"/>
    <property type="match status" value="1"/>
</dbReference>
<name>A0ABU2LXC5_9ACTN</name>
<dbReference type="RefSeq" id="WP_311602779.1">
    <property type="nucleotide sequence ID" value="NZ_JAVREM010000058.1"/>
</dbReference>
<proteinExistence type="inferred from homology"/>
<dbReference type="SUPFAM" id="SSF51735">
    <property type="entry name" value="NAD(P)-binding Rossmann-fold domains"/>
    <property type="match status" value="1"/>
</dbReference>